<dbReference type="EnsemblPlants" id="OPUNC01G11390.1">
    <property type="protein sequence ID" value="OPUNC01G11390.1"/>
    <property type="gene ID" value="OPUNC01G11390"/>
</dbReference>
<protein>
    <submittedName>
        <fullName evidence="1">Uncharacterized protein</fullName>
    </submittedName>
</protein>
<dbReference type="Proteomes" id="UP000026962">
    <property type="component" value="Chromosome 1"/>
</dbReference>
<accession>A0A0E0JH64</accession>
<reference evidence="1" key="1">
    <citation type="submission" date="2015-04" db="UniProtKB">
        <authorList>
            <consortium name="EnsemblPlants"/>
        </authorList>
    </citation>
    <scope>IDENTIFICATION</scope>
</reference>
<sequence length="125" mass="14089">MSRRQRRRIFLDYTSLFSGNCVLLQQFSLYVVLAPRPSRKPSLLVSSDIGEDSWWSPTSPTHASPRTLVHDALSCVHGYSLAPLACYRLDYLNINTPDFGYNNHGYSTHDFIDHGSLTSLNVNLG</sequence>
<evidence type="ECO:0000313" key="2">
    <source>
        <dbReference type="Proteomes" id="UP000026962"/>
    </source>
</evidence>
<dbReference type="Gramene" id="OPUNC01G11390.1">
    <property type="protein sequence ID" value="OPUNC01G11390.1"/>
    <property type="gene ID" value="OPUNC01G11390"/>
</dbReference>
<proteinExistence type="predicted"/>
<evidence type="ECO:0000313" key="1">
    <source>
        <dbReference type="EnsemblPlants" id="OPUNC01G11390.1"/>
    </source>
</evidence>
<reference evidence="1" key="2">
    <citation type="submission" date="2018-05" db="EMBL/GenBank/DDBJ databases">
        <title>OpunRS2 (Oryza punctata Reference Sequence Version 2).</title>
        <authorList>
            <person name="Zhang J."/>
            <person name="Kudrna D."/>
            <person name="Lee S."/>
            <person name="Talag J."/>
            <person name="Welchert J."/>
            <person name="Wing R.A."/>
        </authorList>
    </citation>
    <scope>NUCLEOTIDE SEQUENCE [LARGE SCALE GENOMIC DNA]</scope>
</reference>
<dbReference type="AlphaFoldDB" id="A0A0E0JH64"/>
<keyword evidence="2" id="KW-1185">Reference proteome</keyword>
<name>A0A0E0JH64_ORYPU</name>
<dbReference type="HOGENOM" id="CLU_1996316_0_0_1"/>
<organism evidence="1">
    <name type="scientific">Oryza punctata</name>
    <name type="common">Red rice</name>
    <dbReference type="NCBI Taxonomy" id="4537"/>
    <lineage>
        <taxon>Eukaryota</taxon>
        <taxon>Viridiplantae</taxon>
        <taxon>Streptophyta</taxon>
        <taxon>Embryophyta</taxon>
        <taxon>Tracheophyta</taxon>
        <taxon>Spermatophyta</taxon>
        <taxon>Magnoliopsida</taxon>
        <taxon>Liliopsida</taxon>
        <taxon>Poales</taxon>
        <taxon>Poaceae</taxon>
        <taxon>BOP clade</taxon>
        <taxon>Oryzoideae</taxon>
        <taxon>Oryzeae</taxon>
        <taxon>Oryzinae</taxon>
        <taxon>Oryza</taxon>
    </lineage>
</organism>